<comment type="similarity">
    <text evidence="14 15">Belongs to the NAD-dependent DNA ligase family. LigA subfamily.</text>
</comment>
<comment type="cofactor">
    <cofactor evidence="15">
        <name>Mg(2+)</name>
        <dbReference type="ChEBI" id="CHEBI:18420"/>
    </cofactor>
    <cofactor evidence="15">
        <name>Mn(2+)</name>
        <dbReference type="ChEBI" id="CHEBI:29035"/>
    </cofactor>
</comment>
<keyword evidence="8 15" id="KW-0862">Zinc</keyword>
<dbReference type="Gene3D" id="2.40.50.140">
    <property type="entry name" value="Nucleic acid-binding proteins"/>
    <property type="match status" value="1"/>
</dbReference>
<gene>
    <name evidence="15 18" type="primary">ligA</name>
    <name evidence="18" type="ORF">BMR96_02445</name>
</gene>
<feature type="binding site" evidence="15">
    <location>
        <position position="297"/>
    </location>
    <ligand>
        <name>NAD(+)</name>
        <dbReference type="ChEBI" id="CHEBI:57540"/>
    </ligand>
</feature>
<feature type="domain" description="BRCT" evidence="17">
    <location>
        <begin position="598"/>
        <end position="664"/>
    </location>
</feature>
<keyword evidence="12 15" id="KW-0464">Manganese</keyword>
<dbReference type="EC" id="6.5.1.2" evidence="2 15"/>
<feature type="binding site" evidence="15">
    <location>
        <position position="418"/>
    </location>
    <ligand>
        <name>Zn(2+)</name>
        <dbReference type="ChEBI" id="CHEBI:29105"/>
    </ligand>
</feature>
<dbReference type="InterPro" id="IPR004149">
    <property type="entry name" value="Znf_DNAligase_C4"/>
</dbReference>
<dbReference type="SMART" id="SM00532">
    <property type="entry name" value="LIGANc"/>
    <property type="match status" value="1"/>
</dbReference>
<evidence type="ECO:0000256" key="10">
    <source>
        <dbReference type="ARBA" id="ARBA00023027"/>
    </source>
</evidence>
<evidence type="ECO:0000256" key="13">
    <source>
        <dbReference type="ARBA" id="ARBA00034005"/>
    </source>
</evidence>
<keyword evidence="4 15" id="KW-0436">Ligase</keyword>
<dbReference type="CDD" id="cd00114">
    <property type="entry name" value="LIGANc"/>
    <property type="match status" value="1"/>
</dbReference>
<comment type="catalytic activity">
    <reaction evidence="13 15 16">
        <text>NAD(+) + (deoxyribonucleotide)n-3'-hydroxyl + 5'-phospho-(deoxyribonucleotide)m = (deoxyribonucleotide)n+m + AMP + beta-nicotinamide D-nucleotide.</text>
        <dbReference type="EC" id="6.5.1.2"/>
    </reaction>
</comment>
<dbReference type="Pfam" id="PF01653">
    <property type="entry name" value="DNA_ligase_aden"/>
    <property type="match status" value="1"/>
</dbReference>
<proteinExistence type="inferred from homology"/>
<evidence type="ECO:0000256" key="2">
    <source>
        <dbReference type="ARBA" id="ARBA00012722"/>
    </source>
</evidence>
<dbReference type="InterPro" id="IPR036420">
    <property type="entry name" value="BRCT_dom_sf"/>
</dbReference>
<evidence type="ECO:0000313" key="18">
    <source>
        <dbReference type="EMBL" id="ORI98360.1"/>
    </source>
</evidence>
<dbReference type="InterPro" id="IPR003583">
    <property type="entry name" value="Hlx-hairpin-Hlx_DNA-bd_motif"/>
</dbReference>
<reference evidence="18 19" key="1">
    <citation type="journal article" date="2017" name="Front. Microbiol.">
        <title>Genomic Characterization of Dairy Associated Leuconostoc Species and Diversity of Leuconostocs in Undefined Mixed Mesophilic Starter Cultures.</title>
        <authorList>
            <person name="Frantzen C.A."/>
            <person name="Kot W."/>
            <person name="Pedersen T.B."/>
            <person name="Ardo Y.M."/>
            <person name="Broadbent J.R."/>
            <person name="Neve H."/>
            <person name="Hansen L.H."/>
            <person name="Dal Bello F."/>
            <person name="Ostlie H.M."/>
            <person name="Kleppen H.P."/>
            <person name="Vogensen F.K."/>
            <person name="Holo H."/>
        </authorList>
    </citation>
    <scope>NUCLEOTIDE SEQUENCE [LARGE SCALE GENOMIC DNA]</scope>
    <source>
        <strain evidence="18 19">LMGCF08</strain>
    </source>
</reference>
<dbReference type="NCBIfam" id="TIGR00575">
    <property type="entry name" value="dnlj"/>
    <property type="match status" value="1"/>
</dbReference>
<dbReference type="FunFam" id="1.10.150.20:FF:000007">
    <property type="entry name" value="DNA ligase"/>
    <property type="match status" value="1"/>
</dbReference>
<dbReference type="STRING" id="33968.BMS77_03740"/>
<dbReference type="GO" id="GO:0005829">
    <property type="term" value="C:cytosol"/>
    <property type="evidence" value="ECO:0007669"/>
    <property type="project" value="TreeGrafter"/>
</dbReference>
<dbReference type="NCBIfam" id="NF005932">
    <property type="entry name" value="PRK07956.1"/>
    <property type="match status" value="1"/>
</dbReference>
<evidence type="ECO:0000256" key="11">
    <source>
        <dbReference type="ARBA" id="ARBA00023204"/>
    </source>
</evidence>
<name>A0A1X0VF88_LEUPS</name>
<dbReference type="GO" id="GO:0006281">
    <property type="term" value="P:DNA repair"/>
    <property type="evidence" value="ECO:0007669"/>
    <property type="project" value="UniProtKB-KW"/>
</dbReference>
<evidence type="ECO:0000259" key="17">
    <source>
        <dbReference type="PROSITE" id="PS50172"/>
    </source>
</evidence>
<keyword evidence="11 15" id="KW-0234">DNA repair</keyword>
<dbReference type="Pfam" id="PF00533">
    <property type="entry name" value="BRCT"/>
    <property type="match status" value="1"/>
</dbReference>
<evidence type="ECO:0000256" key="5">
    <source>
        <dbReference type="ARBA" id="ARBA00022705"/>
    </source>
</evidence>
<dbReference type="PROSITE" id="PS01056">
    <property type="entry name" value="DNA_LIGASE_N2"/>
    <property type="match status" value="1"/>
</dbReference>
<keyword evidence="6 15" id="KW-0479">Metal-binding</keyword>
<dbReference type="PANTHER" id="PTHR23389">
    <property type="entry name" value="CHROMOSOME TRANSMISSION FIDELITY FACTOR 18"/>
    <property type="match status" value="1"/>
</dbReference>
<evidence type="ECO:0000256" key="4">
    <source>
        <dbReference type="ARBA" id="ARBA00022598"/>
    </source>
</evidence>
<keyword evidence="7 15" id="KW-0227">DNA damage</keyword>
<organism evidence="18 19">
    <name type="scientific">Leuconostoc pseudomesenteroides</name>
    <dbReference type="NCBI Taxonomy" id="33968"/>
    <lineage>
        <taxon>Bacteria</taxon>
        <taxon>Bacillati</taxon>
        <taxon>Bacillota</taxon>
        <taxon>Bacilli</taxon>
        <taxon>Lactobacillales</taxon>
        <taxon>Lactobacillaceae</taxon>
        <taxon>Leuconostoc</taxon>
    </lineage>
</organism>
<sequence>MLPEFTPIEKMTTETAQQEIAHLQTQLINYGVAYYENDEPLVEDHIYDALYARLVALETVFPQFMTPDSPTQNVGGADTKSDLAKVTHPAPMLSLGDVFSLAELEEWDVRTTKSLGFQSAYNLELKIDGLAVALTYEQGKLVQASTRGNGVVGEDVTRNVKTIKSVPQTLTEPLTIEVRGEIYMPKKSFAKLNLQREADGLEPFANPRNAAAGSLRQLDVSITKSRELSAFVYYTAEPEVLGATTQSGALARFASLGLPTNRQNRVIEKMADIADYISEYTAKRDELAYGIDGVVVKVNQLDLQIDLGNTVKIPRWAIAYKFPPEEALTVVRDIEWTVGRTGAVTPTAVMDPVQLAGTTVQRASLHNPDYLNEKGVRIGDTVTLHKAGDIIPEIGQVIVDKRPVDSTIYEIPTFCPACRSELVHIEGEVALRCINPFCSAQIQEGLTHFASRNAMNIDGMGPRVIGQLLKAGYIQDVASIYRLELSQLLTLDKFKEKSAANLINAIAQSKNNSLERLLFGLGIRMVGAKAARLIAEKFKTLTAIANADVDEISAIPGIGETIAQSLVQYFSMPAADKLQQELTEAGVNQIYSSGVEIDENSFFYGKKVVLTGKLEQSSRPVATKWLQDHGASVAGSVSAKTDLLIAGGAAGSKLEKANELGVTVWTEQAFVDAQLKEDNKS</sequence>
<dbReference type="SUPFAM" id="SSF52113">
    <property type="entry name" value="BRCT domain"/>
    <property type="match status" value="1"/>
</dbReference>
<comment type="function">
    <text evidence="1 15">DNA ligase that catalyzes the formation of phosphodiester linkages between 5'-phosphoryl and 3'-hydroxyl groups in double-stranded DNA using NAD as a coenzyme and as the energy source for the reaction. It is essential for DNA replication and repair of damaged DNA.</text>
</comment>
<dbReference type="AlphaFoldDB" id="A0A1X0VF88"/>
<evidence type="ECO:0000256" key="1">
    <source>
        <dbReference type="ARBA" id="ARBA00004067"/>
    </source>
</evidence>
<dbReference type="InterPro" id="IPR012340">
    <property type="entry name" value="NA-bd_OB-fold"/>
</dbReference>
<dbReference type="InterPro" id="IPR010994">
    <property type="entry name" value="RuvA_2-like"/>
</dbReference>
<feature type="binding site" evidence="15">
    <location>
        <begin position="94"/>
        <end position="95"/>
    </location>
    <ligand>
        <name>NAD(+)</name>
        <dbReference type="ChEBI" id="CHEBI:57540"/>
    </ligand>
</feature>
<feature type="binding site" evidence="15">
    <location>
        <position position="415"/>
    </location>
    <ligand>
        <name>Zn(2+)</name>
        <dbReference type="ChEBI" id="CHEBI:29105"/>
    </ligand>
</feature>
<evidence type="ECO:0000256" key="8">
    <source>
        <dbReference type="ARBA" id="ARBA00022833"/>
    </source>
</evidence>
<feature type="binding site" evidence="15">
    <location>
        <position position="181"/>
    </location>
    <ligand>
        <name>NAD(+)</name>
        <dbReference type="ChEBI" id="CHEBI:57540"/>
    </ligand>
</feature>
<dbReference type="InterPro" id="IPR033136">
    <property type="entry name" value="DNA_ligase_CS"/>
</dbReference>
<evidence type="ECO:0000256" key="3">
    <source>
        <dbReference type="ARBA" id="ARBA00013308"/>
    </source>
</evidence>
<evidence type="ECO:0000256" key="7">
    <source>
        <dbReference type="ARBA" id="ARBA00022763"/>
    </source>
</evidence>
<feature type="binding site" evidence="15">
    <location>
        <position position="438"/>
    </location>
    <ligand>
        <name>Zn(2+)</name>
        <dbReference type="ChEBI" id="CHEBI:29105"/>
    </ligand>
</feature>
<dbReference type="PROSITE" id="PS50172">
    <property type="entry name" value="BRCT"/>
    <property type="match status" value="1"/>
</dbReference>
<dbReference type="Gene3D" id="1.10.287.610">
    <property type="entry name" value="Helix hairpin bin"/>
    <property type="match status" value="1"/>
</dbReference>
<dbReference type="InterPro" id="IPR001357">
    <property type="entry name" value="BRCT_dom"/>
</dbReference>
<dbReference type="Gene3D" id="3.40.50.10190">
    <property type="entry name" value="BRCT domain"/>
    <property type="match status" value="1"/>
</dbReference>
<keyword evidence="10 15" id="KW-0520">NAD</keyword>
<dbReference type="RefSeq" id="WP_004914297.1">
    <property type="nucleotide sequence ID" value="NZ_MPLS01000005.1"/>
</dbReference>
<dbReference type="Gene3D" id="1.10.150.20">
    <property type="entry name" value="5' to 3' exonuclease, C-terminal subdomain"/>
    <property type="match status" value="2"/>
</dbReference>
<dbReference type="GO" id="GO:0003911">
    <property type="term" value="F:DNA ligase (NAD+) activity"/>
    <property type="evidence" value="ECO:0007669"/>
    <property type="project" value="UniProtKB-UniRule"/>
</dbReference>
<dbReference type="InterPro" id="IPR041663">
    <property type="entry name" value="DisA/LigA_HHH"/>
</dbReference>
<evidence type="ECO:0000256" key="6">
    <source>
        <dbReference type="ARBA" id="ARBA00022723"/>
    </source>
</evidence>
<dbReference type="SUPFAM" id="SSF50249">
    <property type="entry name" value="Nucleic acid-binding proteins"/>
    <property type="match status" value="1"/>
</dbReference>
<dbReference type="Pfam" id="PF03119">
    <property type="entry name" value="DNA_ligase_ZBD"/>
    <property type="match status" value="1"/>
</dbReference>
<dbReference type="CDD" id="cd17748">
    <property type="entry name" value="BRCT_DNA_ligase_like"/>
    <property type="match status" value="1"/>
</dbReference>
<dbReference type="Gene3D" id="3.30.470.30">
    <property type="entry name" value="DNA ligase/mRNA capping enzyme"/>
    <property type="match status" value="1"/>
</dbReference>
<protein>
    <recommendedName>
        <fullName evidence="3 15">DNA ligase</fullName>
        <ecNumber evidence="2 15">6.5.1.2</ecNumber>
    </recommendedName>
    <alternativeName>
        <fullName evidence="15">Polydeoxyribonucleotide synthase [NAD(+)]</fullName>
    </alternativeName>
</protein>
<dbReference type="SUPFAM" id="SSF47781">
    <property type="entry name" value="RuvA domain 2-like"/>
    <property type="match status" value="1"/>
</dbReference>
<dbReference type="InterPro" id="IPR013840">
    <property type="entry name" value="DNAligase_N"/>
</dbReference>
<dbReference type="SMART" id="SM00292">
    <property type="entry name" value="BRCT"/>
    <property type="match status" value="1"/>
</dbReference>
<dbReference type="Pfam" id="PF12826">
    <property type="entry name" value="HHH_2"/>
    <property type="match status" value="1"/>
</dbReference>
<dbReference type="FunFam" id="1.10.150.20:FF:000006">
    <property type="entry name" value="DNA ligase"/>
    <property type="match status" value="1"/>
</dbReference>
<dbReference type="Pfam" id="PF03120">
    <property type="entry name" value="OB_DNA_ligase"/>
    <property type="match status" value="1"/>
</dbReference>
<dbReference type="InterPro" id="IPR013839">
    <property type="entry name" value="DNAligase_adenylation"/>
</dbReference>
<evidence type="ECO:0000256" key="14">
    <source>
        <dbReference type="ARBA" id="ARBA00060881"/>
    </source>
</evidence>
<evidence type="ECO:0000256" key="16">
    <source>
        <dbReference type="RuleBase" id="RU000618"/>
    </source>
</evidence>
<feature type="binding site" evidence="15">
    <location>
        <position position="147"/>
    </location>
    <ligand>
        <name>NAD(+)</name>
        <dbReference type="ChEBI" id="CHEBI:57540"/>
    </ligand>
</feature>
<dbReference type="EMBL" id="MPLS01000005">
    <property type="protein sequence ID" value="ORI98360.1"/>
    <property type="molecule type" value="Genomic_DNA"/>
</dbReference>
<accession>A0A1X0VF88</accession>
<dbReference type="SUPFAM" id="SSF56091">
    <property type="entry name" value="DNA ligase/mRNA capping enzyme, catalytic domain"/>
    <property type="match status" value="1"/>
</dbReference>
<feature type="binding site" evidence="15">
    <location>
        <begin position="44"/>
        <end position="48"/>
    </location>
    <ligand>
        <name>NAD(+)</name>
        <dbReference type="ChEBI" id="CHEBI:57540"/>
    </ligand>
</feature>
<dbReference type="InterPro" id="IPR018239">
    <property type="entry name" value="DNA_ligase_AS"/>
</dbReference>
<feature type="binding site" evidence="15">
    <location>
        <position position="124"/>
    </location>
    <ligand>
        <name>NAD(+)</name>
        <dbReference type="ChEBI" id="CHEBI:57540"/>
    </ligand>
</feature>
<dbReference type="InterPro" id="IPR004150">
    <property type="entry name" value="NAD_DNA_ligase_OB"/>
</dbReference>
<dbReference type="InterPro" id="IPR001679">
    <property type="entry name" value="DNA_ligase"/>
</dbReference>
<dbReference type="SMART" id="SM00278">
    <property type="entry name" value="HhH1"/>
    <property type="match status" value="3"/>
</dbReference>
<feature type="binding site" evidence="15">
    <location>
        <position position="433"/>
    </location>
    <ligand>
        <name>Zn(2+)</name>
        <dbReference type="ChEBI" id="CHEBI:29105"/>
    </ligand>
</feature>
<comment type="caution">
    <text evidence="18">The sequence shown here is derived from an EMBL/GenBank/DDBJ whole genome shotgun (WGS) entry which is preliminary data.</text>
</comment>
<evidence type="ECO:0000256" key="15">
    <source>
        <dbReference type="HAMAP-Rule" id="MF_01588"/>
    </source>
</evidence>
<feature type="active site" description="N6-AMP-lysine intermediate" evidence="15">
    <location>
        <position position="126"/>
    </location>
</feature>
<dbReference type="PIRSF" id="PIRSF001604">
    <property type="entry name" value="LigA"/>
    <property type="match status" value="1"/>
</dbReference>
<dbReference type="FunFam" id="3.30.470.30:FF:000001">
    <property type="entry name" value="DNA ligase"/>
    <property type="match status" value="1"/>
</dbReference>
<dbReference type="FunFam" id="2.40.50.140:FF:000012">
    <property type="entry name" value="DNA ligase"/>
    <property type="match status" value="1"/>
</dbReference>
<dbReference type="Proteomes" id="UP000192288">
    <property type="component" value="Unassembled WGS sequence"/>
</dbReference>
<dbReference type="GO" id="GO:0046872">
    <property type="term" value="F:metal ion binding"/>
    <property type="evidence" value="ECO:0007669"/>
    <property type="project" value="UniProtKB-KW"/>
</dbReference>
<dbReference type="PANTHER" id="PTHR23389:SF9">
    <property type="entry name" value="DNA LIGASE"/>
    <property type="match status" value="1"/>
</dbReference>
<dbReference type="Gene3D" id="6.20.10.30">
    <property type="match status" value="1"/>
</dbReference>
<dbReference type="eggNOG" id="COG0272">
    <property type="taxonomic scope" value="Bacteria"/>
</dbReference>
<dbReference type="GO" id="GO:0003677">
    <property type="term" value="F:DNA binding"/>
    <property type="evidence" value="ECO:0007669"/>
    <property type="project" value="InterPro"/>
</dbReference>
<feature type="binding site" evidence="15">
    <location>
        <position position="321"/>
    </location>
    <ligand>
        <name>NAD(+)</name>
        <dbReference type="ChEBI" id="CHEBI:57540"/>
    </ligand>
</feature>
<dbReference type="GO" id="GO:0006260">
    <property type="term" value="P:DNA replication"/>
    <property type="evidence" value="ECO:0007669"/>
    <property type="project" value="UniProtKB-KW"/>
</dbReference>
<evidence type="ECO:0000313" key="19">
    <source>
        <dbReference type="Proteomes" id="UP000192288"/>
    </source>
</evidence>
<keyword evidence="5 15" id="KW-0235">DNA replication</keyword>
<dbReference type="PROSITE" id="PS01055">
    <property type="entry name" value="DNA_LIGASE_N1"/>
    <property type="match status" value="1"/>
</dbReference>
<evidence type="ECO:0000256" key="12">
    <source>
        <dbReference type="ARBA" id="ARBA00023211"/>
    </source>
</evidence>
<dbReference type="Pfam" id="PF14520">
    <property type="entry name" value="HHH_5"/>
    <property type="match status" value="1"/>
</dbReference>
<dbReference type="HAMAP" id="MF_01588">
    <property type="entry name" value="DNA_ligase_A"/>
    <property type="match status" value="1"/>
</dbReference>
<evidence type="ECO:0000256" key="9">
    <source>
        <dbReference type="ARBA" id="ARBA00022842"/>
    </source>
</evidence>
<keyword evidence="9 15" id="KW-0460">Magnesium</keyword>